<dbReference type="SUPFAM" id="SSF51182">
    <property type="entry name" value="RmlC-like cupins"/>
    <property type="match status" value="1"/>
</dbReference>
<dbReference type="InterPro" id="IPR049577">
    <property type="entry name" value="GMPP_N"/>
</dbReference>
<dbReference type="CDD" id="cd02509">
    <property type="entry name" value="GDP-M1P_Guanylyltransferase"/>
    <property type="match status" value="1"/>
</dbReference>
<dbReference type="Gene3D" id="3.90.550.10">
    <property type="entry name" value="Spore Coat Polysaccharide Biosynthesis Protein SpsA, Chain A"/>
    <property type="match status" value="1"/>
</dbReference>
<dbReference type="GO" id="GO:0000271">
    <property type="term" value="P:polysaccharide biosynthetic process"/>
    <property type="evidence" value="ECO:0007669"/>
    <property type="project" value="InterPro"/>
</dbReference>
<dbReference type="Pfam" id="PF22640">
    <property type="entry name" value="ManC_GMP_beta-helix"/>
    <property type="match status" value="1"/>
</dbReference>
<feature type="domain" description="Mannose-6-phosphate isomerase type II C-terminal" evidence="10">
    <location>
        <begin position="324"/>
        <end position="438"/>
    </location>
</feature>
<evidence type="ECO:0000256" key="4">
    <source>
        <dbReference type="ARBA" id="ARBA00022695"/>
    </source>
</evidence>
<dbReference type="FunFam" id="3.90.550.10:FF:000046">
    <property type="entry name" value="Mannose-1-phosphate guanylyltransferase (GDP)"/>
    <property type="match status" value="1"/>
</dbReference>
<dbReference type="Pfam" id="PF01050">
    <property type="entry name" value="MannoseP_isomer"/>
    <property type="match status" value="1"/>
</dbReference>
<evidence type="ECO:0000256" key="8">
    <source>
        <dbReference type="RuleBase" id="RU004190"/>
    </source>
</evidence>
<dbReference type="InterPro" id="IPR054566">
    <property type="entry name" value="ManC/GMP-like_b-helix"/>
</dbReference>
<dbReference type="InterPro" id="IPR051161">
    <property type="entry name" value="Mannose-6P_isomerase_type2"/>
</dbReference>
<dbReference type="AlphaFoldDB" id="A0A1Y6BEK6"/>
<evidence type="ECO:0000259" key="10">
    <source>
        <dbReference type="Pfam" id="PF01050"/>
    </source>
</evidence>
<dbReference type="CDD" id="cd02213">
    <property type="entry name" value="cupin_PMI_typeII_C"/>
    <property type="match status" value="1"/>
</dbReference>
<evidence type="ECO:0000256" key="7">
    <source>
        <dbReference type="ARBA" id="ARBA00047343"/>
    </source>
</evidence>
<dbReference type="PANTHER" id="PTHR46390">
    <property type="entry name" value="MANNOSE-1-PHOSPHATE GUANYLYLTRANSFERASE"/>
    <property type="match status" value="1"/>
</dbReference>
<protein>
    <recommendedName>
        <fullName evidence="2">mannose-1-phosphate guanylyltransferase</fullName>
        <ecNumber evidence="2">2.7.7.13</ecNumber>
    </recommendedName>
</protein>
<evidence type="ECO:0000256" key="1">
    <source>
        <dbReference type="ARBA" id="ARBA00006115"/>
    </source>
</evidence>
<keyword evidence="13" id="KW-1185">Reference proteome</keyword>
<name>A0A1Y6BEK6_9NEIS</name>
<dbReference type="InterPro" id="IPR006375">
    <property type="entry name" value="Man1P_GuaTrfase/Man6P_Isoase"/>
</dbReference>
<keyword evidence="4 12" id="KW-0548">Nucleotidyltransferase</keyword>
<keyword evidence="6" id="KW-0342">GTP-binding</keyword>
<evidence type="ECO:0000256" key="2">
    <source>
        <dbReference type="ARBA" id="ARBA00012387"/>
    </source>
</evidence>
<keyword evidence="3 12" id="KW-0808">Transferase</keyword>
<sequence>MLQQTVLRLMGITECERPILICNESHRFIVAEQLRQIDIKAEAIILESVGRNTAPAIAISALAAMQHGKDPLLLVLAADHVIANTGAFHTAVATARRAAETGALVTFGIVPSHAETGYGYIEQGSHSDWRTGGDLPPGVHPVARFVEKPNLSTAQSYVESGRYLWNSGMFLFRASALIAELEQLAPQILSACRSSLATAKADLDFLRLDSEAFASCPEDSIDYAVMEKTDKAVVVPLDAGWSDVGSWNALWEVSEKNPDGNVIKGDVLVVDSQDNYLHSANGRLIAAVGISDLVVVDTEDAVMVAHKGQVQQVKKIVDQLKADGRKEAAQHRVVYRPWGCYDSIDNGARYQVKRITVKPGAKLSVQMHHHRAEHWVVVSGTAKVLNGDKEVLLTENQSIYIPVGVVHALENPGKIPLELIEVQSGAYLGEDDIVRFEDKYGRI</sequence>
<proteinExistence type="inferred from homology"/>
<dbReference type="InterPro" id="IPR014710">
    <property type="entry name" value="RmlC-like_jellyroll"/>
</dbReference>
<dbReference type="Gene3D" id="2.60.120.10">
    <property type="entry name" value="Jelly Rolls"/>
    <property type="match status" value="1"/>
</dbReference>
<dbReference type="SUPFAM" id="SSF53448">
    <property type="entry name" value="Nucleotide-diphospho-sugar transferases"/>
    <property type="match status" value="1"/>
</dbReference>
<feature type="domain" description="Nucleotidyl transferase" evidence="9">
    <location>
        <begin position="1"/>
        <end position="256"/>
    </location>
</feature>
<dbReference type="InterPro" id="IPR005835">
    <property type="entry name" value="NTP_transferase_dom"/>
</dbReference>
<evidence type="ECO:0000259" key="9">
    <source>
        <dbReference type="Pfam" id="PF00483"/>
    </source>
</evidence>
<keyword evidence="5" id="KW-0547">Nucleotide-binding</keyword>
<dbReference type="STRING" id="1123014.SAMN02745746_00652"/>
<evidence type="ECO:0000313" key="13">
    <source>
        <dbReference type="Proteomes" id="UP000192920"/>
    </source>
</evidence>
<comment type="similarity">
    <text evidence="1 8">Belongs to the mannose-6-phosphate isomerase type 2 family.</text>
</comment>
<evidence type="ECO:0000313" key="12">
    <source>
        <dbReference type="EMBL" id="SMF00683.1"/>
    </source>
</evidence>
<feature type="domain" description="MannoseP isomerase/GMP-like beta-helix" evidence="11">
    <location>
        <begin position="265"/>
        <end position="320"/>
    </location>
</feature>
<dbReference type="NCBIfam" id="TIGR01479">
    <property type="entry name" value="GMP_PMI"/>
    <property type="match status" value="1"/>
</dbReference>
<dbReference type="Proteomes" id="UP000192920">
    <property type="component" value="Unassembled WGS sequence"/>
</dbReference>
<dbReference type="EC" id="2.7.7.13" evidence="2"/>
<dbReference type="InterPro" id="IPR011051">
    <property type="entry name" value="RmlC_Cupin_sf"/>
</dbReference>
<accession>A0A1Y6BEK6</accession>
<evidence type="ECO:0000256" key="3">
    <source>
        <dbReference type="ARBA" id="ARBA00022679"/>
    </source>
</evidence>
<dbReference type="GO" id="GO:0009298">
    <property type="term" value="P:GDP-mannose biosynthetic process"/>
    <property type="evidence" value="ECO:0007669"/>
    <property type="project" value="TreeGrafter"/>
</dbReference>
<dbReference type="Pfam" id="PF00483">
    <property type="entry name" value="NTP_transferase"/>
    <property type="match status" value="1"/>
</dbReference>
<comment type="catalytic activity">
    <reaction evidence="7">
        <text>alpha-D-mannose 1-phosphate + GTP + H(+) = GDP-alpha-D-mannose + diphosphate</text>
        <dbReference type="Rhea" id="RHEA:15229"/>
        <dbReference type="ChEBI" id="CHEBI:15378"/>
        <dbReference type="ChEBI" id="CHEBI:33019"/>
        <dbReference type="ChEBI" id="CHEBI:37565"/>
        <dbReference type="ChEBI" id="CHEBI:57527"/>
        <dbReference type="ChEBI" id="CHEBI:58409"/>
        <dbReference type="EC" id="2.7.7.13"/>
    </reaction>
</comment>
<reference evidence="13" key="1">
    <citation type="submission" date="2017-04" db="EMBL/GenBank/DDBJ databases">
        <authorList>
            <person name="Varghese N."/>
            <person name="Submissions S."/>
        </authorList>
    </citation>
    <scope>NUCLEOTIDE SEQUENCE [LARGE SCALE GENOMIC DNA]</scope>
    <source>
        <strain evidence="13">DSM 22618</strain>
    </source>
</reference>
<dbReference type="GO" id="GO:0004475">
    <property type="term" value="F:mannose-1-phosphate guanylyltransferase (GTP) activity"/>
    <property type="evidence" value="ECO:0007669"/>
    <property type="project" value="UniProtKB-EC"/>
</dbReference>
<dbReference type="InterPro" id="IPR029044">
    <property type="entry name" value="Nucleotide-diphossugar_trans"/>
</dbReference>
<organism evidence="12 13">
    <name type="scientific">Pseudogulbenkiania subflava DSM 22618</name>
    <dbReference type="NCBI Taxonomy" id="1123014"/>
    <lineage>
        <taxon>Bacteria</taxon>
        <taxon>Pseudomonadati</taxon>
        <taxon>Pseudomonadota</taxon>
        <taxon>Betaproteobacteria</taxon>
        <taxon>Neisseriales</taxon>
        <taxon>Chromobacteriaceae</taxon>
        <taxon>Pseudogulbenkiania</taxon>
    </lineage>
</organism>
<dbReference type="FunFam" id="2.60.120.10:FF:000032">
    <property type="entry name" value="Mannose-1-phosphate guanylyltransferase/mannose-6-phosphate isomerase"/>
    <property type="match status" value="1"/>
</dbReference>
<evidence type="ECO:0000256" key="6">
    <source>
        <dbReference type="ARBA" id="ARBA00023134"/>
    </source>
</evidence>
<dbReference type="EMBL" id="FXAG01000003">
    <property type="protein sequence ID" value="SMF00683.1"/>
    <property type="molecule type" value="Genomic_DNA"/>
</dbReference>
<dbReference type="InterPro" id="IPR001538">
    <property type="entry name" value="Man6P_isomerase-2_C"/>
</dbReference>
<evidence type="ECO:0000256" key="5">
    <source>
        <dbReference type="ARBA" id="ARBA00022741"/>
    </source>
</evidence>
<dbReference type="GO" id="GO:0005525">
    <property type="term" value="F:GTP binding"/>
    <property type="evidence" value="ECO:0007669"/>
    <property type="project" value="UniProtKB-KW"/>
</dbReference>
<evidence type="ECO:0000259" key="11">
    <source>
        <dbReference type="Pfam" id="PF22640"/>
    </source>
</evidence>
<gene>
    <name evidence="12" type="ORF">SAMN02745746_00652</name>
</gene>
<dbReference type="PANTHER" id="PTHR46390:SF1">
    <property type="entry name" value="MANNOSE-1-PHOSPHATE GUANYLYLTRANSFERASE"/>
    <property type="match status" value="1"/>
</dbReference>